<proteinExistence type="predicted"/>
<reference evidence="2" key="1">
    <citation type="submission" date="2014-09" db="EMBL/GenBank/DDBJ databases">
        <authorList>
            <person name="Magalhaes I.L.F."/>
            <person name="Oliveira U."/>
            <person name="Santos F.R."/>
            <person name="Vidigal T.H.D.A."/>
            <person name="Brescovit A.D."/>
            <person name="Santos A.J."/>
        </authorList>
    </citation>
    <scope>NUCLEOTIDE SEQUENCE</scope>
    <source>
        <tissue evidence="2">Shoot tissue taken approximately 20 cm above the soil surface</tissue>
    </source>
</reference>
<protein>
    <submittedName>
        <fullName evidence="2">Uncharacterized protein</fullName>
    </submittedName>
</protein>
<dbReference type="AlphaFoldDB" id="A0A0A9AL85"/>
<feature type="region of interest" description="Disordered" evidence="1">
    <location>
        <begin position="51"/>
        <end position="78"/>
    </location>
</feature>
<sequence length="78" mass="8388">MPWPPTPLGSAPIFQLPSSSMPPLTSSPFCRRTSGHLLRWQHLDARHRCRDTPLTSSSASSTTPGSSPSSAVAEIFGR</sequence>
<organism evidence="2">
    <name type="scientific">Arundo donax</name>
    <name type="common">Giant reed</name>
    <name type="synonym">Donax arundinaceus</name>
    <dbReference type="NCBI Taxonomy" id="35708"/>
    <lineage>
        <taxon>Eukaryota</taxon>
        <taxon>Viridiplantae</taxon>
        <taxon>Streptophyta</taxon>
        <taxon>Embryophyta</taxon>
        <taxon>Tracheophyta</taxon>
        <taxon>Spermatophyta</taxon>
        <taxon>Magnoliopsida</taxon>
        <taxon>Liliopsida</taxon>
        <taxon>Poales</taxon>
        <taxon>Poaceae</taxon>
        <taxon>PACMAD clade</taxon>
        <taxon>Arundinoideae</taxon>
        <taxon>Arundineae</taxon>
        <taxon>Arundo</taxon>
    </lineage>
</organism>
<accession>A0A0A9AL85</accession>
<evidence type="ECO:0000256" key="1">
    <source>
        <dbReference type="SAM" id="MobiDB-lite"/>
    </source>
</evidence>
<dbReference type="EMBL" id="GBRH01250033">
    <property type="protein sequence ID" value="JAD47862.1"/>
    <property type="molecule type" value="Transcribed_RNA"/>
</dbReference>
<name>A0A0A9AL85_ARUDO</name>
<feature type="compositionally biased region" description="Low complexity" evidence="1">
    <location>
        <begin position="52"/>
        <end position="70"/>
    </location>
</feature>
<reference evidence="2" key="2">
    <citation type="journal article" date="2015" name="Data Brief">
        <title>Shoot transcriptome of the giant reed, Arundo donax.</title>
        <authorList>
            <person name="Barrero R.A."/>
            <person name="Guerrero F.D."/>
            <person name="Moolhuijzen P."/>
            <person name="Goolsby J.A."/>
            <person name="Tidwell J."/>
            <person name="Bellgard S.E."/>
            <person name="Bellgard M.I."/>
        </authorList>
    </citation>
    <scope>NUCLEOTIDE SEQUENCE</scope>
    <source>
        <tissue evidence="2">Shoot tissue taken approximately 20 cm above the soil surface</tissue>
    </source>
</reference>
<evidence type="ECO:0000313" key="2">
    <source>
        <dbReference type="EMBL" id="JAD47862.1"/>
    </source>
</evidence>